<evidence type="ECO:0000313" key="2">
    <source>
        <dbReference type="EMBL" id="QFU18158.1"/>
    </source>
</evidence>
<dbReference type="AlphaFoldDB" id="A0A5P9K276"/>
<gene>
    <name evidence="2" type="ORF">GDR74_14550</name>
</gene>
<name>A0A5P9K276_9HYPH</name>
<dbReference type="EMBL" id="CP045423">
    <property type="protein sequence ID" value="QFU18158.1"/>
    <property type="molecule type" value="Genomic_DNA"/>
</dbReference>
<reference evidence="2 3" key="1">
    <citation type="submission" date="2019-10" db="EMBL/GenBank/DDBJ databases">
        <title>Isolation, Identification of Microvirga thermotolerans HR1, a novel thermophilic bacterium and Comparative Genomics of the genus Microvirga.</title>
        <authorList>
            <person name="Li J."/>
            <person name="Zhang W."/>
            <person name="Lin M."/>
            <person name="Wang J."/>
        </authorList>
    </citation>
    <scope>NUCLEOTIDE SEQUENCE [LARGE SCALE GENOMIC DNA]</scope>
    <source>
        <strain evidence="2 3">HR1</strain>
    </source>
</reference>
<protein>
    <recommendedName>
        <fullName evidence="1">DUF6894 domain-containing protein</fullName>
    </recommendedName>
</protein>
<dbReference type="Pfam" id="PF21834">
    <property type="entry name" value="DUF6894"/>
    <property type="match status" value="1"/>
</dbReference>
<organism evidence="2 3">
    <name type="scientific">Microvirga thermotolerans</name>
    <dbReference type="NCBI Taxonomy" id="2651334"/>
    <lineage>
        <taxon>Bacteria</taxon>
        <taxon>Pseudomonadati</taxon>
        <taxon>Pseudomonadota</taxon>
        <taxon>Alphaproteobacteria</taxon>
        <taxon>Hyphomicrobiales</taxon>
        <taxon>Methylobacteriaceae</taxon>
        <taxon>Microvirga</taxon>
    </lineage>
</organism>
<dbReference type="InterPro" id="IPR054189">
    <property type="entry name" value="DUF6894"/>
</dbReference>
<proteinExistence type="predicted"/>
<evidence type="ECO:0000259" key="1">
    <source>
        <dbReference type="Pfam" id="PF21834"/>
    </source>
</evidence>
<feature type="domain" description="DUF6894" evidence="1">
    <location>
        <begin position="2"/>
        <end position="70"/>
    </location>
</feature>
<dbReference type="Proteomes" id="UP000325614">
    <property type="component" value="Chromosome"/>
</dbReference>
<accession>A0A5P9K276</accession>
<evidence type="ECO:0000313" key="3">
    <source>
        <dbReference type="Proteomes" id="UP000325614"/>
    </source>
</evidence>
<keyword evidence="3" id="KW-1185">Reference proteome</keyword>
<sequence length="75" mass="8726">MRCYFNLIDGYERILDLDGIEVSDLEQARLQAIKAIEELLEEDEGISEDWHSWTLEVTNEDGKILFSIPLYGILH</sequence>
<dbReference type="KEGG" id="mico:GDR74_14550"/>